<dbReference type="Gene3D" id="2.60.40.2810">
    <property type="match status" value="1"/>
</dbReference>
<dbReference type="KEGG" id="mng:MNEG_10923"/>
<sequence length="384" mass="39070">MPFHHNDWSGTAAAGAVGAASNGTVIDADPRLRSITLPWPAGQQGPVTFWVPQASSPVVDVGDNPGNDLADIRGLARVVGAAADIGAAENQAPVAASNLSATLNEDTAFDAPAPGVLSGAIDADQDVMTVSVVLGPTNGTLALAANGSYKYVPNPNFFGVDGFVFQASDGARASAAQRVTLIILPVEDPPIAGNVTYSVNQDFTLSIPAPGVLSRSVDYDPSDTLTAVLQRGNGPNNGVLTLAADGSFNYTPNTGFAGVDGFNFTMKDSGGGADAQAYAAIIIVPNEPPSATDLTFVAKESTVLTIGAAAGVLAAATDPDGDLPLTAVVLTRNGPQHGAVNLGLDGSFVYEPVAGYNGADAFNFTVRDKRNGTVTRQAFINISE</sequence>
<dbReference type="GeneID" id="25728134"/>
<evidence type="ECO:0000313" key="2">
    <source>
        <dbReference type="Proteomes" id="UP000054498"/>
    </source>
</evidence>
<dbReference type="InterPro" id="IPR059226">
    <property type="entry name" value="Choice_anch_Q_dom"/>
</dbReference>
<dbReference type="Gene3D" id="2.60.40.3440">
    <property type="match status" value="2"/>
</dbReference>
<dbReference type="AlphaFoldDB" id="A0A0D2JB99"/>
<gene>
    <name evidence="1" type="ORF">MNEG_10923</name>
</gene>
<dbReference type="NCBIfam" id="NF041518">
    <property type="entry name" value="choice_anch_Q"/>
    <property type="match status" value="1"/>
</dbReference>
<dbReference type="NCBIfam" id="NF012211">
    <property type="entry name" value="tand_rpt_95"/>
    <property type="match status" value="3"/>
</dbReference>
<accession>A0A0D2JB99</accession>
<keyword evidence="2" id="KW-1185">Reference proteome</keyword>
<name>A0A0D2JB99_9CHLO</name>
<evidence type="ECO:0000313" key="1">
    <source>
        <dbReference type="EMBL" id="KIY97037.1"/>
    </source>
</evidence>
<dbReference type="EMBL" id="KK102735">
    <property type="protein sequence ID" value="KIY97037.1"/>
    <property type="molecule type" value="Genomic_DNA"/>
</dbReference>
<dbReference type="Proteomes" id="UP000054498">
    <property type="component" value="Unassembled WGS sequence"/>
</dbReference>
<organism evidence="1 2">
    <name type="scientific">Monoraphidium neglectum</name>
    <dbReference type="NCBI Taxonomy" id="145388"/>
    <lineage>
        <taxon>Eukaryota</taxon>
        <taxon>Viridiplantae</taxon>
        <taxon>Chlorophyta</taxon>
        <taxon>core chlorophytes</taxon>
        <taxon>Chlorophyceae</taxon>
        <taxon>CS clade</taxon>
        <taxon>Sphaeropleales</taxon>
        <taxon>Selenastraceae</taxon>
        <taxon>Monoraphidium</taxon>
    </lineage>
</organism>
<dbReference type="OrthoDB" id="47267at2759"/>
<proteinExistence type="predicted"/>
<dbReference type="RefSeq" id="XP_013896057.1">
    <property type="nucleotide sequence ID" value="XM_014040603.1"/>
</dbReference>
<dbReference type="Pfam" id="PF17963">
    <property type="entry name" value="Big_9"/>
    <property type="match status" value="3"/>
</dbReference>
<protein>
    <submittedName>
        <fullName evidence="1">Outer membrane adhesin like protein</fullName>
    </submittedName>
</protein>
<reference evidence="1 2" key="1">
    <citation type="journal article" date="2013" name="BMC Genomics">
        <title>Reconstruction of the lipid metabolism for the microalga Monoraphidium neglectum from its genome sequence reveals characteristics suitable for biofuel production.</title>
        <authorList>
            <person name="Bogen C."/>
            <person name="Al-Dilaimi A."/>
            <person name="Albersmeier A."/>
            <person name="Wichmann J."/>
            <person name="Grundmann M."/>
            <person name="Rupp O."/>
            <person name="Lauersen K.J."/>
            <person name="Blifernez-Klassen O."/>
            <person name="Kalinowski J."/>
            <person name="Goesmann A."/>
            <person name="Mussgnug J.H."/>
            <person name="Kruse O."/>
        </authorList>
    </citation>
    <scope>NUCLEOTIDE SEQUENCE [LARGE SCALE GENOMIC DNA]</scope>
    <source>
        <strain evidence="1 2">SAG 48.87</strain>
    </source>
</reference>